<evidence type="ECO:0000313" key="1">
    <source>
        <dbReference type="EMBL" id="WCF98639.1"/>
    </source>
</evidence>
<sequence length="173" mass="19685">MATRKKKTIVQGVTREECEQAFSDFAVADAKHRKISAQMDEKIAKIREKYQSELADLKDEKDAAFEVMQAWAMENRDEYFSKKKSLESAHGTMGFRLGTPKLKTLKGFTWGAVTKLLEEFMPQFVRTTTEPAKDLLLASREDEEVAANFSRVGIMVAQDETFFVECKVEEVAV</sequence>
<dbReference type="EMBL" id="CP116613">
    <property type="protein sequence ID" value="WCF98639.1"/>
    <property type="molecule type" value="Genomic_DNA"/>
</dbReference>
<dbReference type="RefSeq" id="WP_271912362.1">
    <property type="nucleotide sequence ID" value="NZ_CP116613.1"/>
</dbReference>
<accession>A0AAE9X5C1</accession>
<dbReference type="Pfam" id="PF07352">
    <property type="entry name" value="Phage_Mu_Gam"/>
    <property type="match status" value="1"/>
</dbReference>
<evidence type="ECO:0000313" key="2">
    <source>
        <dbReference type="Proteomes" id="UP001179540"/>
    </source>
</evidence>
<reference evidence="1" key="1">
    <citation type="submission" date="2023-01" db="EMBL/GenBank/DDBJ databases">
        <title>Phages are important unrecognized players in the ecology of the oral pathogen Porphyromonas gingivalis.</title>
        <authorList>
            <person name="Matrishin C.B."/>
            <person name="Kauffman K.M."/>
        </authorList>
    </citation>
    <scope>NUCLEOTIDE SEQUENCE</scope>
    <source>
        <strain evidence="1">HG1691old</strain>
    </source>
</reference>
<dbReference type="Gene3D" id="1.20.5.170">
    <property type="match status" value="1"/>
</dbReference>
<dbReference type="GO" id="GO:0003690">
    <property type="term" value="F:double-stranded DNA binding"/>
    <property type="evidence" value="ECO:0007669"/>
    <property type="project" value="InterPro"/>
</dbReference>
<dbReference type="Proteomes" id="UP001179540">
    <property type="component" value="Chromosome"/>
</dbReference>
<name>A0AAE9X5C1_PORGN</name>
<organism evidence="1 2">
    <name type="scientific">Porphyromonas gingivalis</name>
    <name type="common">Bacteroides gingivalis</name>
    <dbReference type="NCBI Taxonomy" id="837"/>
    <lineage>
        <taxon>Bacteria</taxon>
        <taxon>Pseudomonadati</taxon>
        <taxon>Bacteroidota</taxon>
        <taxon>Bacteroidia</taxon>
        <taxon>Bacteroidales</taxon>
        <taxon>Porphyromonadaceae</taxon>
        <taxon>Porphyromonas</taxon>
    </lineage>
</organism>
<dbReference type="GO" id="GO:0042262">
    <property type="term" value="P:DNA protection"/>
    <property type="evidence" value="ECO:0007669"/>
    <property type="project" value="InterPro"/>
</dbReference>
<dbReference type="InterPro" id="IPR009951">
    <property type="entry name" value="Host-nuc_inhib_Gam"/>
</dbReference>
<dbReference type="AlphaFoldDB" id="A0AAE9X5C1"/>
<protein>
    <submittedName>
        <fullName evidence="1">Host-nuclease inhibitor Gam family protein</fullName>
    </submittedName>
</protein>
<gene>
    <name evidence="1" type="ORF">NY149_09050</name>
</gene>
<dbReference type="SUPFAM" id="SSF161266">
    <property type="entry name" value="Gam-like"/>
    <property type="match status" value="1"/>
</dbReference>
<proteinExistence type="predicted"/>